<feature type="compositionally biased region" description="Basic and acidic residues" evidence="2">
    <location>
        <begin position="118"/>
        <end position="128"/>
    </location>
</feature>
<evidence type="ECO:0000313" key="4">
    <source>
        <dbReference type="EMBL" id="MTD95430.1"/>
    </source>
</evidence>
<feature type="transmembrane region" description="Helical" evidence="3">
    <location>
        <begin position="15"/>
        <end position="40"/>
    </location>
</feature>
<dbReference type="Pfam" id="PF11014">
    <property type="entry name" value="DUF2852"/>
    <property type="match status" value="1"/>
</dbReference>
<gene>
    <name evidence="4" type="ORF">GIW81_13910</name>
</gene>
<keyword evidence="3" id="KW-1133">Transmembrane helix</keyword>
<evidence type="ECO:0000256" key="2">
    <source>
        <dbReference type="SAM" id="MobiDB-lite"/>
    </source>
</evidence>
<dbReference type="RefSeq" id="WP_154739974.1">
    <property type="nucleotide sequence ID" value="NZ_WMBQ01000002.1"/>
</dbReference>
<protein>
    <submittedName>
        <fullName evidence="4">DUF2852 domain-containing protein</fullName>
    </submittedName>
</protein>
<name>A0A6I3KNF2_9HYPH</name>
<comment type="caution">
    <text evidence="4">The sequence shown here is derived from an EMBL/GenBank/DDBJ whole genome shotgun (WGS) entry which is preliminary data.</text>
</comment>
<keyword evidence="3" id="KW-0812">Transmembrane</keyword>
<reference evidence="4 5" key="1">
    <citation type="submission" date="2019-11" db="EMBL/GenBank/DDBJ databases">
        <title>Identification of a novel strain.</title>
        <authorList>
            <person name="Xu Q."/>
            <person name="Wang G."/>
        </authorList>
    </citation>
    <scope>NUCLEOTIDE SEQUENCE [LARGE SCALE GENOMIC DNA]</scope>
    <source>
        <strain evidence="5">xq</strain>
    </source>
</reference>
<keyword evidence="1" id="KW-0175">Coiled coil</keyword>
<evidence type="ECO:0000256" key="1">
    <source>
        <dbReference type="SAM" id="Coils"/>
    </source>
</evidence>
<feature type="region of interest" description="Disordered" evidence="2">
    <location>
        <begin position="118"/>
        <end position="139"/>
    </location>
</feature>
<evidence type="ECO:0000313" key="5">
    <source>
        <dbReference type="Proteomes" id="UP000440694"/>
    </source>
</evidence>
<accession>A0A6I3KNF2</accession>
<evidence type="ECO:0000256" key="3">
    <source>
        <dbReference type="SAM" id="Phobius"/>
    </source>
</evidence>
<dbReference type="InterPro" id="IPR021273">
    <property type="entry name" value="DUF2852"/>
</dbReference>
<organism evidence="4 5">
    <name type="scientific">Hyphomicrobium album</name>
    <dbReference type="NCBI Taxonomy" id="2665159"/>
    <lineage>
        <taxon>Bacteria</taxon>
        <taxon>Pseudomonadati</taxon>
        <taxon>Pseudomonadota</taxon>
        <taxon>Alphaproteobacteria</taxon>
        <taxon>Hyphomicrobiales</taxon>
        <taxon>Hyphomicrobiaceae</taxon>
        <taxon>Hyphomicrobium</taxon>
    </lineage>
</organism>
<proteinExistence type="predicted"/>
<dbReference type="Proteomes" id="UP000440694">
    <property type="component" value="Unassembled WGS sequence"/>
</dbReference>
<dbReference type="AlphaFoldDB" id="A0A6I3KNF2"/>
<feature type="coiled-coil region" evidence="1">
    <location>
        <begin position="89"/>
        <end position="116"/>
    </location>
</feature>
<keyword evidence="3" id="KW-0472">Membrane</keyword>
<keyword evidence="5" id="KW-1185">Reference proteome</keyword>
<sequence>MTGVVATLDDYGKPAWIAVMVLSFILFWPVGLAVLAFLIWSGRMGCGRHGDMSRWQRRFTDRWDSNVQRWGREFRGFQSSGNAAFDEYREDAIRRLEEEQREFREFLDRLRKAKDKQEFDQFMAERRTRPTGGSEPATT</sequence>
<dbReference type="EMBL" id="WMBQ01000002">
    <property type="protein sequence ID" value="MTD95430.1"/>
    <property type="molecule type" value="Genomic_DNA"/>
</dbReference>